<evidence type="ECO:0000259" key="7">
    <source>
        <dbReference type="PROSITE" id="PS50157"/>
    </source>
</evidence>
<keyword evidence="2" id="KW-0677">Repeat</keyword>
<reference evidence="8" key="2">
    <citation type="submission" date="2025-09" db="UniProtKB">
        <authorList>
            <consortium name="Ensembl"/>
        </authorList>
    </citation>
    <scope>IDENTIFICATION</scope>
</reference>
<dbReference type="PANTHER" id="PTHR24388:SF50">
    <property type="entry name" value="ZINC FINGER PROTEIN 646"/>
    <property type="match status" value="1"/>
</dbReference>
<evidence type="ECO:0000256" key="4">
    <source>
        <dbReference type="ARBA" id="ARBA00022833"/>
    </source>
</evidence>
<dbReference type="PROSITE" id="PS00028">
    <property type="entry name" value="ZINC_FINGER_C2H2_1"/>
    <property type="match status" value="5"/>
</dbReference>
<feature type="domain" description="C2H2-type" evidence="7">
    <location>
        <begin position="193"/>
        <end position="220"/>
    </location>
</feature>
<protein>
    <recommendedName>
        <fullName evidence="7">C2H2-type domain-containing protein</fullName>
    </recommendedName>
</protein>
<dbReference type="FunFam" id="3.30.160.60:FF:000688">
    <property type="entry name" value="zinc finger protein 197 isoform X1"/>
    <property type="match status" value="1"/>
</dbReference>
<dbReference type="SUPFAM" id="SSF57667">
    <property type="entry name" value="beta-beta-alpha zinc fingers"/>
    <property type="match status" value="4"/>
</dbReference>
<dbReference type="SMART" id="SM00355">
    <property type="entry name" value="ZnF_C2H2"/>
    <property type="match status" value="6"/>
</dbReference>
<dbReference type="GO" id="GO:0000978">
    <property type="term" value="F:RNA polymerase II cis-regulatory region sequence-specific DNA binding"/>
    <property type="evidence" value="ECO:0007669"/>
    <property type="project" value="TreeGrafter"/>
</dbReference>
<sequence>MPSVRCLREFVSERLTAAAEEIFKFFETTVIEYEKEIARQRKLLDIAWKPDITLHRLDTFLLTTYEESDTRQTLHMNTDETMSLAEKASVMNTAVKSSVVPEPNSDFQLLSLHPHVPESQDHKGATHGDSVSTSNAVKCNTCGKTYKYLSKLIVHLRSHTGEKPYFCVACGRRFVDSSSLKRHMITHTGERTFCCNTCGKTFFHASTLKGHMRVHTGERPHFCNTCGKKFTTTSGLNHLRIHTGEKPYTCSDCGKEFADSSSFKNHLRVHTGEKPFKCSYCKRKFATRTTLKRHIRTHTVHTRDMKNRLQSSDELMSFKLQTFRYFLNPKCPDPSDST</sequence>
<name>A0A3Q3Q6T9_MONAL</name>
<evidence type="ECO:0000313" key="9">
    <source>
        <dbReference type="Proteomes" id="UP000261600"/>
    </source>
</evidence>
<keyword evidence="1" id="KW-0479">Metal-binding</keyword>
<feature type="domain" description="C2H2-type" evidence="7">
    <location>
        <begin position="248"/>
        <end position="275"/>
    </location>
</feature>
<feature type="domain" description="C2H2-type" evidence="7">
    <location>
        <begin position="165"/>
        <end position="192"/>
    </location>
</feature>
<dbReference type="Gene3D" id="3.30.160.60">
    <property type="entry name" value="Classic Zinc Finger"/>
    <property type="match status" value="6"/>
</dbReference>
<dbReference type="FunFam" id="3.30.160.60:FF:000733">
    <property type="entry name" value="Zinc finger protein 236 variant"/>
    <property type="match status" value="1"/>
</dbReference>
<reference evidence="8" key="1">
    <citation type="submission" date="2025-08" db="UniProtKB">
        <authorList>
            <consortium name="Ensembl"/>
        </authorList>
    </citation>
    <scope>IDENTIFICATION</scope>
</reference>
<keyword evidence="5" id="KW-0539">Nucleus</keyword>
<dbReference type="PROSITE" id="PS50157">
    <property type="entry name" value="ZINC_FINGER_C2H2_2"/>
    <property type="match status" value="6"/>
</dbReference>
<evidence type="ECO:0000313" key="8">
    <source>
        <dbReference type="Ensembl" id="ENSMALP00000005725.1"/>
    </source>
</evidence>
<accession>A0A3Q3Q6T9</accession>
<keyword evidence="4" id="KW-0862">Zinc</keyword>
<dbReference type="GO" id="GO:0008270">
    <property type="term" value="F:zinc ion binding"/>
    <property type="evidence" value="ECO:0007669"/>
    <property type="project" value="UniProtKB-KW"/>
</dbReference>
<evidence type="ECO:0000256" key="3">
    <source>
        <dbReference type="ARBA" id="ARBA00022771"/>
    </source>
</evidence>
<keyword evidence="3 6" id="KW-0863">Zinc-finger</keyword>
<evidence type="ECO:0000256" key="6">
    <source>
        <dbReference type="PROSITE-ProRule" id="PRU00042"/>
    </source>
</evidence>
<dbReference type="FunFam" id="3.30.160.60:FF:002343">
    <property type="entry name" value="Zinc finger protein 33A"/>
    <property type="match status" value="2"/>
</dbReference>
<proteinExistence type="predicted"/>
<dbReference type="AlphaFoldDB" id="A0A3Q3Q6T9"/>
<dbReference type="Pfam" id="PF00096">
    <property type="entry name" value="zf-C2H2"/>
    <property type="match status" value="5"/>
</dbReference>
<dbReference type="Proteomes" id="UP000261600">
    <property type="component" value="Unplaced"/>
</dbReference>
<keyword evidence="9" id="KW-1185">Reference proteome</keyword>
<dbReference type="PANTHER" id="PTHR24388">
    <property type="entry name" value="ZINC FINGER PROTEIN"/>
    <property type="match status" value="1"/>
</dbReference>
<evidence type="ECO:0000256" key="2">
    <source>
        <dbReference type="ARBA" id="ARBA00022737"/>
    </source>
</evidence>
<organism evidence="8 9">
    <name type="scientific">Monopterus albus</name>
    <name type="common">Swamp eel</name>
    <dbReference type="NCBI Taxonomy" id="43700"/>
    <lineage>
        <taxon>Eukaryota</taxon>
        <taxon>Metazoa</taxon>
        <taxon>Chordata</taxon>
        <taxon>Craniata</taxon>
        <taxon>Vertebrata</taxon>
        <taxon>Euteleostomi</taxon>
        <taxon>Actinopterygii</taxon>
        <taxon>Neopterygii</taxon>
        <taxon>Teleostei</taxon>
        <taxon>Neoteleostei</taxon>
        <taxon>Acanthomorphata</taxon>
        <taxon>Anabantaria</taxon>
        <taxon>Synbranchiformes</taxon>
        <taxon>Synbranchidae</taxon>
        <taxon>Monopterus</taxon>
    </lineage>
</organism>
<dbReference type="FunFam" id="3.30.160.60:FF:001203">
    <property type="entry name" value="zinc finger protein 668"/>
    <property type="match status" value="1"/>
</dbReference>
<dbReference type="InterPro" id="IPR013087">
    <property type="entry name" value="Znf_C2H2_type"/>
</dbReference>
<dbReference type="InterPro" id="IPR036236">
    <property type="entry name" value="Znf_C2H2_sf"/>
</dbReference>
<feature type="domain" description="C2H2-type" evidence="7">
    <location>
        <begin position="276"/>
        <end position="306"/>
    </location>
</feature>
<dbReference type="GO" id="GO:0000981">
    <property type="term" value="F:DNA-binding transcription factor activity, RNA polymerase II-specific"/>
    <property type="evidence" value="ECO:0007669"/>
    <property type="project" value="TreeGrafter"/>
</dbReference>
<evidence type="ECO:0000256" key="5">
    <source>
        <dbReference type="ARBA" id="ARBA00023242"/>
    </source>
</evidence>
<dbReference type="InterPro" id="IPR050527">
    <property type="entry name" value="Snail/Krueppel_Znf"/>
</dbReference>
<dbReference type="Ensembl" id="ENSMALT00000005850.1">
    <property type="protein sequence ID" value="ENSMALP00000005725.1"/>
    <property type="gene ID" value="ENSMALG00000003975.1"/>
</dbReference>
<feature type="domain" description="C2H2-type" evidence="7">
    <location>
        <begin position="221"/>
        <end position="247"/>
    </location>
</feature>
<feature type="domain" description="C2H2-type" evidence="7">
    <location>
        <begin position="137"/>
        <end position="164"/>
    </location>
</feature>
<evidence type="ECO:0000256" key="1">
    <source>
        <dbReference type="ARBA" id="ARBA00022723"/>
    </source>
</evidence>